<feature type="compositionally biased region" description="Basic and acidic residues" evidence="3">
    <location>
        <begin position="95"/>
        <end position="106"/>
    </location>
</feature>
<dbReference type="Pfam" id="PF06657">
    <property type="entry name" value="Cep57_MT_bd"/>
    <property type="match status" value="1"/>
</dbReference>
<dbReference type="OrthoDB" id="76453at2759"/>
<reference evidence="6" key="2">
    <citation type="submission" date="2015-01" db="EMBL/GenBank/DDBJ databases">
        <title>Evolutionary Origins and Diversification of the Mycorrhizal Mutualists.</title>
        <authorList>
            <consortium name="DOE Joint Genome Institute"/>
            <consortium name="Mycorrhizal Genomics Consortium"/>
            <person name="Kohler A."/>
            <person name="Kuo A."/>
            <person name="Nagy L.G."/>
            <person name="Floudas D."/>
            <person name="Copeland A."/>
            <person name="Barry K.W."/>
            <person name="Cichocki N."/>
            <person name="Veneault-Fourrey C."/>
            <person name="LaButti K."/>
            <person name="Lindquist E.A."/>
            <person name="Lipzen A."/>
            <person name="Lundell T."/>
            <person name="Morin E."/>
            <person name="Murat C."/>
            <person name="Riley R."/>
            <person name="Ohm R."/>
            <person name="Sun H."/>
            <person name="Tunlid A."/>
            <person name="Henrissat B."/>
            <person name="Grigoriev I.V."/>
            <person name="Hibbett D.S."/>
            <person name="Martin F."/>
        </authorList>
    </citation>
    <scope>NUCLEOTIDE SEQUENCE [LARGE SCALE GENOMIC DNA]</scope>
    <source>
        <strain evidence="6">h7</strain>
    </source>
</reference>
<keyword evidence="2" id="KW-0963">Cytoplasm</keyword>
<evidence type="ECO:0000256" key="3">
    <source>
        <dbReference type="SAM" id="MobiDB-lite"/>
    </source>
</evidence>
<evidence type="ECO:0000259" key="4">
    <source>
        <dbReference type="Pfam" id="PF06657"/>
    </source>
</evidence>
<feature type="region of interest" description="Disordered" evidence="3">
    <location>
        <begin position="44"/>
        <end position="123"/>
    </location>
</feature>
<dbReference type="AlphaFoldDB" id="A0A0C2Y5G4"/>
<keyword evidence="6" id="KW-1185">Reference proteome</keyword>
<dbReference type="Proteomes" id="UP000053424">
    <property type="component" value="Unassembled WGS sequence"/>
</dbReference>
<protein>
    <recommendedName>
        <fullName evidence="4">Cep57 centrosome microtubule-binding domain-containing protein</fullName>
    </recommendedName>
</protein>
<comment type="subcellular location">
    <subcellularLocation>
        <location evidence="1">Cytoplasm</location>
    </subcellularLocation>
</comment>
<evidence type="ECO:0000256" key="2">
    <source>
        <dbReference type="ARBA" id="ARBA00022490"/>
    </source>
</evidence>
<proteinExistence type="predicted"/>
<reference evidence="5 6" key="1">
    <citation type="submission" date="2014-04" db="EMBL/GenBank/DDBJ databases">
        <authorList>
            <consortium name="DOE Joint Genome Institute"/>
            <person name="Kuo A."/>
            <person name="Gay G."/>
            <person name="Dore J."/>
            <person name="Kohler A."/>
            <person name="Nagy L.G."/>
            <person name="Floudas D."/>
            <person name="Copeland A."/>
            <person name="Barry K.W."/>
            <person name="Cichocki N."/>
            <person name="Veneault-Fourrey C."/>
            <person name="LaButti K."/>
            <person name="Lindquist E.A."/>
            <person name="Lipzen A."/>
            <person name="Lundell T."/>
            <person name="Morin E."/>
            <person name="Murat C."/>
            <person name="Sun H."/>
            <person name="Tunlid A."/>
            <person name="Henrissat B."/>
            <person name="Grigoriev I.V."/>
            <person name="Hibbett D.S."/>
            <person name="Martin F."/>
            <person name="Nordberg H.P."/>
            <person name="Cantor M.N."/>
            <person name="Hua S.X."/>
        </authorList>
    </citation>
    <scope>NUCLEOTIDE SEQUENCE [LARGE SCALE GENOMIC DNA]</scope>
    <source>
        <strain evidence="6">h7</strain>
    </source>
</reference>
<dbReference type="GO" id="GO:0008017">
    <property type="term" value="F:microtubule binding"/>
    <property type="evidence" value="ECO:0007669"/>
    <property type="project" value="InterPro"/>
</dbReference>
<accession>A0A0C2Y5G4</accession>
<dbReference type="GO" id="GO:0005737">
    <property type="term" value="C:cytoplasm"/>
    <property type="evidence" value="ECO:0007669"/>
    <property type="project" value="UniProtKB-SubCell"/>
</dbReference>
<feature type="domain" description="Cep57 centrosome microtubule-binding" evidence="4">
    <location>
        <begin position="130"/>
        <end position="180"/>
    </location>
</feature>
<name>A0A0C2Y5G4_HEBCY</name>
<dbReference type="EMBL" id="KN831807">
    <property type="protein sequence ID" value="KIM36292.1"/>
    <property type="molecule type" value="Genomic_DNA"/>
</dbReference>
<dbReference type="InterPro" id="IPR024957">
    <property type="entry name" value="Cep57_MT-bd_dom"/>
</dbReference>
<evidence type="ECO:0000313" key="5">
    <source>
        <dbReference type="EMBL" id="KIM36292.1"/>
    </source>
</evidence>
<organism evidence="5 6">
    <name type="scientific">Hebeloma cylindrosporum</name>
    <dbReference type="NCBI Taxonomy" id="76867"/>
    <lineage>
        <taxon>Eukaryota</taxon>
        <taxon>Fungi</taxon>
        <taxon>Dikarya</taxon>
        <taxon>Basidiomycota</taxon>
        <taxon>Agaricomycotina</taxon>
        <taxon>Agaricomycetes</taxon>
        <taxon>Agaricomycetidae</taxon>
        <taxon>Agaricales</taxon>
        <taxon>Agaricineae</taxon>
        <taxon>Hymenogastraceae</taxon>
        <taxon>Hebeloma</taxon>
    </lineage>
</organism>
<dbReference type="HOGENOM" id="CLU_1489198_0_0_1"/>
<gene>
    <name evidence="5" type="ORF">M413DRAFT_14108</name>
</gene>
<evidence type="ECO:0000313" key="6">
    <source>
        <dbReference type="Proteomes" id="UP000053424"/>
    </source>
</evidence>
<dbReference type="STRING" id="686832.A0A0C2Y5G4"/>
<evidence type="ECO:0000256" key="1">
    <source>
        <dbReference type="ARBA" id="ARBA00004496"/>
    </source>
</evidence>
<sequence>MLLHLDLPFQRVAGLLDEGDFCTTVINDDGFDLIAAEVEESWSNLSNASCHPRDKGSKTNNNAAANDVRPEEDETYEGSDGADIGRGVGSATNGKGKDRKERESERPFPLAPGRKRGLPTGHSEIGGQFHKSVYAELVDQYKVMDTVSDVSRFNLLARHLREVVDILELKGNQIMSLYDLL</sequence>